<comment type="subcellular location">
    <subcellularLocation>
        <location evidence="13">Cytoplasm</location>
    </subcellularLocation>
</comment>
<evidence type="ECO:0000256" key="9">
    <source>
        <dbReference type="ARBA" id="ARBA00023125"/>
    </source>
</evidence>
<dbReference type="STRING" id="690850.Desaf_0006"/>
<keyword evidence="3 13" id="KW-0540">Nuclease</keyword>
<keyword evidence="7 13" id="KW-0378">Hydrolase</keyword>
<dbReference type="NCBIfam" id="TIGR00228">
    <property type="entry name" value="ruvC"/>
    <property type="match status" value="1"/>
</dbReference>
<gene>
    <name evidence="13" type="primary">ruvC</name>
    <name evidence="15" type="ORF">Desaf_0006</name>
</gene>
<dbReference type="GO" id="GO:0048476">
    <property type="term" value="C:Holliday junction resolvase complex"/>
    <property type="evidence" value="ECO:0007669"/>
    <property type="project" value="UniProtKB-UniRule"/>
</dbReference>
<evidence type="ECO:0000256" key="1">
    <source>
        <dbReference type="ARBA" id="ARBA00009518"/>
    </source>
</evidence>
<evidence type="ECO:0000256" key="4">
    <source>
        <dbReference type="ARBA" id="ARBA00022723"/>
    </source>
</evidence>
<dbReference type="Proteomes" id="UP000007844">
    <property type="component" value="Chromosome"/>
</dbReference>
<evidence type="ECO:0000256" key="14">
    <source>
        <dbReference type="NCBIfam" id="TIGR00228"/>
    </source>
</evidence>
<keyword evidence="2 13" id="KW-0963">Cytoplasm</keyword>
<comment type="cofactor">
    <cofactor evidence="13">
        <name>Mg(2+)</name>
        <dbReference type="ChEBI" id="CHEBI:18420"/>
    </cofactor>
    <text evidence="13">Binds 2 Mg(2+) ion per subunit.</text>
</comment>
<comment type="function">
    <text evidence="13">The RuvA-RuvB-RuvC complex processes Holliday junction (HJ) DNA during genetic recombination and DNA repair. Endonuclease that resolves HJ intermediates. Cleaves cruciform DNA by making single-stranded nicks across the HJ at symmetrical positions within the homologous arms, yielding a 5'-phosphate and a 3'-hydroxyl group; requires a central core of homology in the junction. The consensus cleavage sequence is 5'-(A/T)TT(C/G)-3'. Cleavage occurs on the 3'-side of the TT dinucleotide at the point of strand exchange. HJ branch migration catalyzed by RuvA-RuvB allows RuvC to scan DNA until it finds its consensus sequence, where it cleaves and resolves the cruciform DNA.</text>
</comment>
<feature type="active site" evidence="13">
    <location>
        <position position="15"/>
    </location>
</feature>
<accession>F3YV54</accession>
<feature type="binding site" evidence="13">
    <location>
        <position position="150"/>
    </location>
    <ligand>
        <name>Mg(2+)</name>
        <dbReference type="ChEBI" id="CHEBI:18420"/>
        <label>1</label>
    </ligand>
</feature>
<evidence type="ECO:0000256" key="2">
    <source>
        <dbReference type="ARBA" id="ARBA00022490"/>
    </source>
</evidence>
<evidence type="ECO:0000256" key="10">
    <source>
        <dbReference type="ARBA" id="ARBA00023172"/>
    </source>
</evidence>
<evidence type="ECO:0000256" key="13">
    <source>
        <dbReference type="HAMAP-Rule" id="MF_00034"/>
    </source>
</evidence>
<keyword evidence="9 13" id="KW-0238">DNA-binding</keyword>
<reference evidence="15 16" key="1">
    <citation type="journal article" date="2011" name="J. Bacteriol.">
        <title>Genome sequence of the mercury-methylating and pleomorphic Desulfovibrio africanus Strain Walvis Bay.</title>
        <authorList>
            <person name="Brown S.D."/>
            <person name="Wall J.D."/>
            <person name="Kucken A.M."/>
            <person name="Gilmour C.C."/>
            <person name="Podar M."/>
            <person name="Brandt C.C."/>
            <person name="Teshima H."/>
            <person name="Detter J.C."/>
            <person name="Han C.S."/>
            <person name="Land M.L."/>
            <person name="Lucas S."/>
            <person name="Han J."/>
            <person name="Pennacchio L."/>
            <person name="Nolan M."/>
            <person name="Pitluck S."/>
            <person name="Woyke T."/>
            <person name="Goodwin L."/>
            <person name="Palumbo A.V."/>
            <person name="Elias D.A."/>
        </authorList>
    </citation>
    <scope>NUCLEOTIDE SEQUENCE [LARGE SCALE GENOMIC DNA]</scope>
    <source>
        <strain evidence="15 16">Walvis Bay</strain>
    </source>
</reference>
<protein>
    <recommendedName>
        <fullName evidence="13 14">Crossover junction endodeoxyribonuclease RuvC</fullName>
        <ecNumber evidence="13 14">3.1.21.10</ecNumber>
    </recommendedName>
    <alternativeName>
        <fullName evidence="13">Holliday junction nuclease RuvC</fullName>
    </alternativeName>
    <alternativeName>
        <fullName evidence="13">Holliday junction resolvase RuvC</fullName>
    </alternativeName>
</protein>
<dbReference type="Gene3D" id="3.30.420.10">
    <property type="entry name" value="Ribonuclease H-like superfamily/Ribonuclease H"/>
    <property type="match status" value="1"/>
</dbReference>
<feature type="active site" evidence="13">
    <location>
        <position position="150"/>
    </location>
</feature>
<evidence type="ECO:0000256" key="12">
    <source>
        <dbReference type="ARBA" id="ARBA00029354"/>
    </source>
</evidence>
<sequence>MGETDSGSITVLGLDPGSRRTGWGVVHEASGKLSLVAAGVVATDAKTDLCVRLGRIFTELAKLIHEHRPAEAAVENVFVSQNIMSALKLGQARGAAIAACAHLGLPVSSYEPSLVKKSLVGGGRAEKGQVAFMVGRMLNVRLDDLKLGLDATDALAVAICHLNQRRLTRLTRQAGLAQ</sequence>
<dbReference type="InterPro" id="IPR002176">
    <property type="entry name" value="X-over_junc_endoDNase_RuvC"/>
</dbReference>
<dbReference type="PANTHER" id="PTHR30194:SF3">
    <property type="entry name" value="CROSSOVER JUNCTION ENDODEOXYRIBONUCLEASE RUVC"/>
    <property type="match status" value="1"/>
</dbReference>
<evidence type="ECO:0000256" key="3">
    <source>
        <dbReference type="ARBA" id="ARBA00022722"/>
    </source>
</evidence>
<dbReference type="FunFam" id="3.30.420.10:FF:000002">
    <property type="entry name" value="Crossover junction endodeoxyribonuclease RuvC"/>
    <property type="match status" value="1"/>
</dbReference>
<dbReference type="GO" id="GO:0000287">
    <property type="term" value="F:magnesium ion binding"/>
    <property type="evidence" value="ECO:0007669"/>
    <property type="project" value="UniProtKB-UniRule"/>
</dbReference>
<dbReference type="CDD" id="cd16962">
    <property type="entry name" value="RuvC"/>
    <property type="match status" value="1"/>
</dbReference>
<dbReference type="PANTHER" id="PTHR30194">
    <property type="entry name" value="CROSSOVER JUNCTION ENDODEOXYRIBONUCLEASE RUVC"/>
    <property type="match status" value="1"/>
</dbReference>
<proteinExistence type="inferred from homology"/>
<keyword evidence="10 13" id="KW-0233">DNA recombination</keyword>
<dbReference type="PROSITE" id="PS01321">
    <property type="entry name" value="RUVC"/>
    <property type="match status" value="1"/>
</dbReference>
<dbReference type="KEGG" id="daf:Desaf_0006"/>
<name>F3YV54_DESAF</name>
<dbReference type="InterPro" id="IPR012337">
    <property type="entry name" value="RNaseH-like_sf"/>
</dbReference>
<dbReference type="eggNOG" id="COG0817">
    <property type="taxonomic scope" value="Bacteria"/>
</dbReference>
<dbReference type="HOGENOM" id="CLU_091257_3_1_7"/>
<dbReference type="GO" id="GO:0006310">
    <property type="term" value="P:DNA recombination"/>
    <property type="evidence" value="ECO:0007669"/>
    <property type="project" value="UniProtKB-UniRule"/>
</dbReference>
<dbReference type="HAMAP" id="MF_00034">
    <property type="entry name" value="RuvC"/>
    <property type="match status" value="1"/>
</dbReference>
<dbReference type="EMBL" id="CP003221">
    <property type="protein sequence ID" value="EGJ48372.1"/>
    <property type="molecule type" value="Genomic_DNA"/>
</dbReference>
<evidence type="ECO:0000256" key="11">
    <source>
        <dbReference type="ARBA" id="ARBA00023204"/>
    </source>
</evidence>
<dbReference type="Pfam" id="PF02075">
    <property type="entry name" value="RuvC"/>
    <property type="match status" value="1"/>
</dbReference>
<dbReference type="RefSeq" id="WP_014258252.1">
    <property type="nucleotide sequence ID" value="NC_016629.1"/>
</dbReference>
<evidence type="ECO:0000256" key="6">
    <source>
        <dbReference type="ARBA" id="ARBA00022763"/>
    </source>
</evidence>
<evidence type="ECO:0000313" key="16">
    <source>
        <dbReference type="Proteomes" id="UP000007844"/>
    </source>
</evidence>
<dbReference type="GO" id="GO:0006281">
    <property type="term" value="P:DNA repair"/>
    <property type="evidence" value="ECO:0007669"/>
    <property type="project" value="UniProtKB-UniRule"/>
</dbReference>
<dbReference type="SUPFAM" id="SSF53098">
    <property type="entry name" value="Ribonuclease H-like"/>
    <property type="match status" value="1"/>
</dbReference>
<dbReference type="AlphaFoldDB" id="F3YV54"/>
<dbReference type="GO" id="GO:0008821">
    <property type="term" value="F:crossover junction DNA endonuclease activity"/>
    <property type="evidence" value="ECO:0007669"/>
    <property type="project" value="UniProtKB-UniRule"/>
</dbReference>
<keyword evidence="16" id="KW-1185">Reference proteome</keyword>
<comment type="subunit">
    <text evidence="13">Homodimer which binds Holliday junction (HJ) DNA. The HJ becomes 2-fold symmetrical on binding to RuvC with unstacked arms; it has a different conformation from HJ DNA in complex with RuvA. In the full resolvosome a probable DNA-RuvA(4)-RuvB(12)-RuvC(2) complex forms which resolves the HJ.</text>
</comment>
<comment type="catalytic activity">
    <reaction evidence="12 13">
        <text>Endonucleolytic cleavage at a junction such as a reciprocal single-stranded crossover between two homologous DNA duplexes (Holliday junction).</text>
        <dbReference type="EC" id="3.1.21.10"/>
    </reaction>
</comment>
<evidence type="ECO:0000313" key="15">
    <source>
        <dbReference type="EMBL" id="EGJ48372.1"/>
    </source>
</evidence>
<dbReference type="InterPro" id="IPR020563">
    <property type="entry name" value="X-over_junc_endoDNase_Mg_BS"/>
</dbReference>
<organism evidence="15 16">
    <name type="scientific">Desulfocurvibacter africanus subsp. africanus str. Walvis Bay</name>
    <dbReference type="NCBI Taxonomy" id="690850"/>
    <lineage>
        <taxon>Bacteria</taxon>
        <taxon>Pseudomonadati</taxon>
        <taxon>Thermodesulfobacteriota</taxon>
        <taxon>Desulfovibrionia</taxon>
        <taxon>Desulfovibrionales</taxon>
        <taxon>Desulfovibrionaceae</taxon>
        <taxon>Desulfocurvibacter</taxon>
    </lineage>
</organism>
<keyword evidence="8 13" id="KW-0460">Magnesium</keyword>
<feature type="active site" evidence="13">
    <location>
        <position position="75"/>
    </location>
</feature>
<dbReference type="PRINTS" id="PR00696">
    <property type="entry name" value="RSOLVASERUVC"/>
</dbReference>
<dbReference type="EC" id="3.1.21.10" evidence="13 14"/>
<feature type="binding site" evidence="13">
    <location>
        <position position="75"/>
    </location>
    <ligand>
        <name>Mg(2+)</name>
        <dbReference type="ChEBI" id="CHEBI:18420"/>
        <label>2</label>
    </ligand>
</feature>
<dbReference type="InterPro" id="IPR036397">
    <property type="entry name" value="RNaseH_sf"/>
</dbReference>
<evidence type="ECO:0000256" key="7">
    <source>
        <dbReference type="ARBA" id="ARBA00022801"/>
    </source>
</evidence>
<evidence type="ECO:0000256" key="5">
    <source>
        <dbReference type="ARBA" id="ARBA00022759"/>
    </source>
</evidence>
<keyword evidence="4 13" id="KW-0479">Metal-binding</keyword>
<dbReference type="GO" id="GO:0005737">
    <property type="term" value="C:cytoplasm"/>
    <property type="evidence" value="ECO:0007669"/>
    <property type="project" value="UniProtKB-SubCell"/>
</dbReference>
<evidence type="ECO:0000256" key="8">
    <source>
        <dbReference type="ARBA" id="ARBA00022842"/>
    </source>
</evidence>
<feature type="binding site" evidence="13">
    <location>
        <position position="15"/>
    </location>
    <ligand>
        <name>Mg(2+)</name>
        <dbReference type="ChEBI" id="CHEBI:18420"/>
        <label>1</label>
    </ligand>
</feature>
<dbReference type="GO" id="GO:0003677">
    <property type="term" value="F:DNA binding"/>
    <property type="evidence" value="ECO:0007669"/>
    <property type="project" value="UniProtKB-KW"/>
</dbReference>
<keyword evidence="5 13" id="KW-0255">Endonuclease</keyword>
<keyword evidence="6 13" id="KW-0227">DNA damage</keyword>
<comment type="similarity">
    <text evidence="1 13">Belongs to the RuvC family.</text>
</comment>
<keyword evidence="11 13" id="KW-0234">DNA repair</keyword>